<dbReference type="Pfam" id="PF09261">
    <property type="entry name" value="Alpha-mann_mid"/>
    <property type="match status" value="1"/>
</dbReference>
<dbReference type="AlphaFoldDB" id="A0A818D2B2"/>
<dbReference type="InterPro" id="IPR013780">
    <property type="entry name" value="Glyco_hydro_b"/>
</dbReference>
<dbReference type="InterPro" id="IPR028995">
    <property type="entry name" value="Glyco_hydro_57/38_cen_sf"/>
</dbReference>
<evidence type="ECO:0000256" key="12">
    <source>
        <dbReference type="ARBA" id="ARBA00023180"/>
    </source>
</evidence>
<feature type="transmembrane region" description="Helical" evidence="15">
    <location>
        <begin position="87"/>
        <end position="105"/>
    </location>
</feature>
<proteinExistence type="inferred from homology"/>
<dbReference type="SUPFAM" id="SSF88713">
    <property type="entry name" value="Glycoside hydrolase/deacetylase"/>
    <property type="match status" value="1"/>
</dbReference>
<gene>
    <name evidence="17" type="ORF">KIK155_LOCUS11372</name>
</gene>
<protein>
    <recommendedName>
        <fullName evidence="4 14">Alpha-mannosidase</fullName>
        <ecNumber evidence="14">3.2.1.-</ecNumber>
    </recommendedName>
</protein>
<dbReference type="SUPFAM" id="SSF88688">
    <property type="entry name" value="Families 57/38 glycoside transferase middle domain"/>
    <property type="match status" value="1"/>
</dbReference>
<dbReference type="InterPro" id="IPR037094">
    <property type="entry name" value="Glyco_hydro_38_cen_sf"/>
</dbReference>
<dbReference type="PANTHER" id="PTHR11607">
    <property type="entry name" value="ALPHA-MANNOSIDASE"/>
    <property type="match status" value="1"/>
</dbReference>
<evidence type="ECO:0000256" key="2">
    <source>
        <dbReference type="ARBA" id="ARBA00004370"/>
    </source>
</evidence>
<evidence type="ECO:0000256" key="9">
    <source>
        <dbReference type="ARBA" id="ARBA00022989"/>
    </source>
</evidence>
<dbReference type="PANTHER" id="PTHR11607:SF3">
    <property type="entry name" value="LYSOSOMAL ALPHA-MANNOSIDASE"/>
    <property type="match status" value="1"/>
</dbReference>
<evidence type="ECO:0000256" key="10">
    <source>
        <dbReference type="ARBA" id="ARBA00023136"/>
    </source>
</evidence>
<evidence type="ECO:0000256" key="11">
    <source>
        <dbReference type="ARBA" id="ARBA00023157"/>
    </source>
</evidence>
<dbReference type="EMBL" id="CAJNYV010001805">
    <property type="protein sequence ID" value="CAF3437808.1"/>
    <property type="molecule type" value="Genomic_DNA"/>
</dbReference>
<dbReference type="CDD" id="cd10810">
    <property type="entry name" value="GH38N_AMII_LAM_like"/>
    <property type="match status" value="1"/>
</dbReference>
<comment type="similarity">
    <text evidence="3 14">Belongs to the glycosyl hydrolase 38 family.</text>
</comment>
<evidence type="ECO:0000313" key="17">
    <source>
        <dbReference type="EMBL" id="CAF3437808.1"/>
    </source>
</evidence>
<keyword evidence="6 14" id="KW-0479">Metal-binding</keyword>
<feature type="transmembrane region" description="Helical" evidence="15">
    <location>
        <begin position="227"/>
        <end position="249"/>
    </location>
</feature>
<dbReference type="FunFam" id="1.20.1270.50:FF:000003">
    <property type="entry name" value="Alpha-mannosidase"/>
    <property type="match status" value="1"/>
</dbReference>
<dbReference type="EC" id="3.2.1.-" evidence="14"/>
<keyword evidence="5 15" id="KW-0812">Transmembrane</keyword>
<dbReference type="InterPro" id="IPR017452">
    <property type="entry name" value="GPCR_Rhodpsn_7TM"/>
</dbReference>
<dbReference type="Gene3D" id="2.70.98.30">
    <property type="entry name" value="Golgi alpha-mannosidase II, domain 4"/>
    <property type="match status" value="2"/>
</dbReference>
<dbReference type="Pfam" id="PF07748">
    <property type="entry name" value="Glyco_hydro_38C"/>
    <property type="match status" value="1"/>
</dbReference>
<dbReference type="GO" id="GO:0016020">
    <property type="term" value="C:membrane"/>
    <property type="evidence" value="ECO:0007669"/>
    <property type="project" value="UniProtKB-SubCell"/>
</dbReference>
<organism evidence="17 18">
    <name type="scientific">Rotaria socialis</name>
    <dbReference type="NCBI Taxonomy" id="392032"/>
    <lineage>
        <taxon>Eukaryota</taxon>
        <taxon>Metazoa</taxon>
        <taxon>Spiralia</taxon>
        <taxon>Gnathifera</taxon>
        <taxon>Rotifera</taxon>
        <taxon>Eurotatoria</taxon>
        <taxon>Bdelloidea</taxon>
        <taxon>Philodinida</taxon>
        <taxon>Philodinidae</taxon>
        <taxon>Rotaria</taxon>
    </lineage>
</organism>
<dbReference type="GO" id="GO:0006013">
    <property type="term" value="P:mannose metabolic process"/>
    <property type="evidence" value="ECO:0007669"/>
    <property type="project" value="InterPro"/>
</dbReference>
<dbReference type="GO" id="GO:0046872">
    <property type="term" value="F:metal ion binding"/>
    <property type="evidence" value="ECO:0007669"/>
    <property type="project" value="UniProtKB-KW"/>
</dbReference>
<dbReference type="Gene3D" id="2.60.40.1360">
    <property type="match status" value="1"/>
</dbReference>
<dbReference type="FunFam" id="1.20.1270.50:FF:000002">
    <property type="entry name" value="Alpha-mannosidase"/>
    <property type="match status" value="1"/>
</dbReference>
<dbReference type="SUPFAM" id="SSF74650">
    <property type="entry name" value="Galactose mutarotase-like"/>
    <property type="match status" value="2"/>
</dbReference>
<reference evidence="17" key="1">
    <citation type="submission" date="2021-02" db="EMBL/GenBank/DDBJ databases">
        <authorList>
            <person name="Nowell W R."/>
        </authorList>
    </citation>
    <scope>NUCLEOTIDE SEQUENCE</scope>
</reference>
<keyword evidence="9 15" id="KW-1133">Transmembrane helix</keyword>
<dbReference type="Gene3D" id="3.20.110.10">
    <property type="entry name" value="Glycoside hydrolase 38, N terminal domain"/>
    <property type="match status" value="1"/>
</dbReference>
<evidence type="ECO:0000256" key="3">
    <source>
        <dbReference type="ARBA" id="ARBA00009792"/>
    </source>
</evidence>
<name>A0A818D2B2_9BILA</name>
<evidence type="ECO:0000256" key="7">
    <source>
        <dbReference type="ARBA" id="ARBA00022801"/>
    </source>
</evidence>
<keyword evidence="13 14" id="KW-0326">Glycosidase</keyword>
<dbReference type="InterPro" id="IPR000602">
    <property type="entry name" value="Glyco_hydro_38_N"/>
</dbReference>
<keyword evidence="11" id="KW-1015">Disulfide bond</keyword>
<dbReference type="PROSITE" id="PS50262">
    <property type="entry name" value="G_PROTEIN_RECEP_F1_2"/>
    <property type="match status" value="1"/>
</dbReference>
<accession>A0A818D2B2</accession>
<dbReference type="Proteomes" id="UP000663865">
    <property type="component" value="Unassembled WGS sequence"/>
</dbReference>
<dbReference type="InterPro" id="IPR027291">
    <property type="entry name" value="Glyco_hydro_38_N_sf"/>
</dbReference>
<feature type="transmembrane region" description="Helical" evidence="15">
    <location>
        <begin position="174"/>
        <end position="196"/>
    </location>
</feature>
<feature type="transmembrane region" description="Helical" evidence="15">
    <location>
        <begin position="44"/>
        <end position="67"/>
    </location>
</feature>
<evidence type="ECO:0000256" key="1">
    <source>
        <dbReference type="ARBA" id="ARBA00000365"/>
    </source>
</evidence>
<comment type="subcellular location">
    <subcellularLocation>
        <location evidence="2">Membrane</location>
    </subcellularLocation>
</comment>
<dbReference type="Gene3D" id="1.20.1070.10">
    <property type="entry name" value="Rhodopsin 7-helix transmembrane proteins"/>
    <property type="match status" value="1"/>
</dbReference>
<evidence type="ECO:0000256" key="14">
    <source>
        <dbReference type="RuleBase" id="RU361199"/>
    </source>
</evidence>
<dbReference type="GO" id="GO:0004559">
    <property type="term" value="F:alpha-mannosidase activity"/>
    <property type="evidence" value="ECO:0007669"/>
    <property type="project" value="UniProtKB-EC"/>
</dbReference>
<dbReference type="SMART" id="SM00872">
    <property type="entry name" value="Alpha-mann_mid"/>
    <property type="match status" value="1"/>
</dbReference>
<comment type="cofactor">
    <cofactor evidence="14">
        <name>Zn(2+)</name>
        <dbReference type="ChEBI" id="CHEBI:29105"/>
    </cofactor>
    <text evidence="14">Binds 1 zinc ion per subunit.</text>
</comment>
<feature type="transmembrane region" description="Helical" evidence="15">
    <location>
        <begin position="6"/>
        <end position="32"/>
    </location>
</feature>
<dbReference type="InterPro" id="IPR011330">
    <property type="entry name" value="Glyco_hydro/deAcase_b/a-brl"/>
</dbReference>
<evidence type="ECO:0000256" key="15">
    <source>
        <dbReference type="SAM" id="Phobius"/>
    </source>
</evidence>
<keyword evidence="8 14" id="KW-0862">Zinc</keyword>
<dbReference type="Gene3D" id="2.60.40.1180">
    <property type="entry name" value="Golgi alpha-mannosidase II"/>
    <property type="match status" value="1"/>
</dbReference>
<evidence type="ECO:0000259" key="16">
    <source>
        <dbReference type="PROSITE" id="PS50262"/>
    </source>
</evidence>
<feature type="domain" description="G-protein coupled receptors family 1 profile" evidence="16">
    <location>
        <begin position="23"/>
        <end position="280"/>
    </location>
</feature>
<dbReference type="Pfam" id="PF01074">
    <property type="entry name" value="Glyco_hydro_38N"/>
    <property type="match status" value="1"/>
</dbReference>
<dbReference type="InterPro" id="IPR050843">
    <property type="entry name" value="Glycosyl_Hydrlase_38"/>
</dbReference>
<evidence type="ECO:0000256" key="8">
    <source>
        <dbReference type="ARBA" id="ARBA00022833"/>
    </source>
</evidence>
<dbReference type="InterPro" id="IPR048534">
    <property type="entry name" value="Man2a1-like_dom"/>
</dbReference>
<dbReference type="InterPro" id="IPR011682">
    <property type="entry name" value="Glyco_hydro_38_C"/>
</dbReference>
<dbReference type="GO" id="GO:0030246">
    <property type="term" value="F:carbohydrate binding"/>
    <property type="evidence" value="ECO:0007669"/>
    <property type="project" value="InterPro"/>
</dbReference>
<comment type="caution">
    <text evidence="17">The sequence shown here is derived from an EMBL/GenBank/DDBJ whole genome shotgun (WGS) entry which is preliminary data.</text>
</comment>
<dbReference type="FunFam" id="3.20.110.10:FF:000001">
    <property type="entry name" value="Alpha-mannosidase"/>
    <property type="match status" value="1"/>
</dbReference>
<keyword evidence="10 15" id="KW-0472">Membrane</keyword>
<evidence type="ECO:0000256" key="6">
    <source>
        <dbReference type="ARBA" id="ARBA00022723"/>
    </source>
</evidence>
<dbReference type="GO" id="GO:0005764">
    <property type="term" value="C:lysosome"/>
    <property type="evidence" value="ECO:0007669"/>
    <property type="project" value="TreeGrafter"/>
</dbReference>
<evidence type="ECO:0000256" key="5">
    <source>
        <dbReference type="ARBA" id="ARBA00022692"/>
    </source>
</evidence>
<evidence type="ECO:0000313" key="18">
    <source>
        <dbReference type="Proteomes" id="UP000663865"/>
    </source>
</evidence>
<feature type="transmembrane region" description="Helical" evidence="15">
    <location>
        <begin position="125"/>
        <end position="147"/>
    </location>
</feature>
<dbReference type="Pfam" id="PF21260">
    <property type="entry name" value="Laman-like_dom"/>
    <property type="match status" value="1"/>
</dbReference>
<keyword evidence="12" id="KW-0325">Glycoprotein</keyword>
<dbReference type="InterPro" id="IPR015341">
    <property type="entry name" value="Glyco_hydro_38_cen"/>
</dbReference>
<dbReference type="InterPro" id="IPR011013">
    <property type="entry name" value="Gal_mutarotase_sf_dom"/>
</dbReference>
<dbReference type="Gene3D" id="1.20.1270.50">
    <property type="entry name" value="Glycoside hydrolase family 38, central domain"/>
    <property type="match status" value="2"/>
</dbReference>
<evidence type="ECO:0000256" key="13">
    <source>
        <dbReference type="ARBA" id="ARBA00023295"/>
    </source>
</evidence>
<dbReference type="SUPFAM" id="SSF81321">
    <property type="entry name" value="Family A G protein-coupled receptor-like"/>
    <property type="match status" value="1"/>
</dbReference>
<keyword evidence="7 14" id="KW-0378">Hydrolase</keyword>
<evidence type="ECO:0000256" key="4">
    <source>
        <dbReference type="ARBA" id="ARBA00012752"/>
    </source>
</evidence>
<comment type="catalytic activity">
    <reaction evidence="1">
        <text>Hydrolysis of terminal, non-reducing alpha-D-mannose residues in alpha-D-mannosides.</text>
        <dbReference type="EC" id="3.2.1.24"/>
    </reaction>
</comment>
<sequence length="1272" mass="145557">MAQLSQAITIYLGSTICIVGIIGGFLNILVFLTLRTFNEKSCGFYLIVMSFVNIGNLTTGLLSRILISGFHRDWTLISPFYCKFRWYGLQFGVLTSFTCTCLTAIDQYLSTNRRIEWRRWSSIKLAHRVMAAFIIVWLLHGIPYLIYFDLVQSPITDKLVCASVNKILQYYHTYGYLILFAGIIPLVITGIFGLLARRNVRHTVNGTISLVQRYLDQQLTKMVLSQLFYNFIFTFPYTMLTTIMSFIPAVNDSLISTRLDFANVMTILVYYMSFASPFCIYTCTSERFRQQLTYVLLDVHLKRWRRSPSIIINAMASSQVEKARNDIQHAGVQYILDSVMMALDENPDRRFIYVEIGFFWRWWNQQADDMKAKVKQFVNDGRLEFISGGWCMNDEASTHYNSIIDQHSLGAEFLRDNFGECGRPKIGWQIDPFGHSREQASLFAQMGFDGLFFGRADYEDRATRNRTKTMEMVWKASANLNNKGWLFTGVLPNGYGAPSSFCFDYRCSDTPIMDDPHFQDYNVDERVRTFIQTAHDEAVGYTTNHIIMTFGGDFQYGNANEGFKNLDKLMKYVNAQQTNGSNVNVFYSTPSCYLYALNQVDRAWPSKTDDFFPYASNPHGFWTGYFTSRAALKRYERHSNNILQATRQLNAFADLNLRDSIFTLSEAMGVAQHHDAVSGTEKQAVAFDYAQRLSDGIAVAENVMNQAYAKLLPKDSQSPPPASQFLCQLSNISQCLQVDGQDRFTLTLWNPTIHPVMQHARVPVRTDYTIRDPTGQTIFSELFPISEPTLNIPGRTSITQKQIIFKASLPALGFNTYYFETKPDSVTSGESKIKITHNEECVLQNQNLQVDFDDQGNLHQIVNRKQNITVSFLNQGFYWYQGFAGNNSQPDFQASGAYIFRPVSPTAQPVSQARSLTCVKAVSVQTAVIVFNDWTSQEISLYDEGEFVEVEWTVGPIPIDDNIGKEIIIRYDTDINSQSKYYTDANGREVLERTRDYRPTWNYTVVENVSGNYYPINSRIWIKDQNRQLTVLTGKRIKLLLFRFFIKEEQTFNLVIFVDRSEGGGSILDGSIEVMVHRRLLYDDRLGVGEPLNEVAYGEGLVVRGQHFLIVEPPTASARFHRIGSQRLYMHPIVTFSLTDQEYVNYSAAYRQTWSALTDTLPLNIHLLTFEQLGQKNYLVRVEHYFELFEDDTYSQPVTFDLQLIFKSLGVINSTVELTLGANLPLAELQRLEWLTGDKESSRMAVSKEASLEGTTIRLTPMQIRTFEVTVT</sequence>